<dbReference type="InterPro" id="IPR001709">
    <property type="entry name" value="Flavoprot_Pyr_Nucl_cyt_Rdtase"/>
</dbReference>
<comment type="cofactor">
    <cofactor evidence="2">
        <name>FAD</name>
        <dbReference type="ChEBI" id="CHEBI:57692"/>
    </cofactor>
</comment>
<keyword evidence="9" id="KW-0198">Cysteine biosynthesis</keyword>
<evidence type="ECO:0000256" key="5">
    <source>
        <dbReference type="ARBA" id="ARBA00022643"/>
    </source>
</evidence>
<evidence type="ECO:0000259" key="11">
    <source>
        <dbReference type="Pfam" id="PF00175"/>
    </source>
</evidence>
<gene>
    <name evidence="12" type="ORF">STIAU_4237</name>
</gene>
<dbReference type="GO" id="GO:0019344">
    <property type="term" value="P:cysteine biosynthetic process"/>
    <property type="evidence" value="ECO:0007669"/>
    <property type="project" value="UniProtKB-KW"/>
</dbReference>
<keyword evidence="4" id="KW-0285">Flavoprotein</keyword>
<evidence type="ECO:0000256" key="9">
    <source>
        <dbReference type="ARBA" id="ARBA00023192"/>
    </source>
</evidence>
<dbReference type="GO" id="GO:0005829">
    <property type="term" value="C:cytosol"/>
    <property type="evidence" value="ECO:0007669"/>
    <property type="project" value="TreeGrafter"/>
</dbReference>
<dbReference type="PRINTS" id="PR00371">
    <property type="entry name" value="FPNCR"/>
</dbReference>
<dbReference type="Pfam" id="PF00175">
    <property type="entry name" value="NAD_binding_1"/>
    <property type="match status" value="1"/>
</dbReference>
<evidence type="ECO:0000313" key="12">
    <source>
        <dbReference type="EMBL" id="EAU63065.1"/>
    </source>
</evidence>
<organism evidence="12 13">
    <name type="scientific">Stigmatella aurantiaca (strain DW4/3-1)</name>
    <dbReference type="NCBI Taxonomy" id="378806"/>
    <lineage>
        <taxon>Bacteria</taxon>
        <taxon>Pseudomonadati</taxon>
        <taxon>Myxococcota</taxon>
        <taxon>Myxococcia</taxon>
        <taxon>Myxococcales</taxon>
        <taxon>Cystobacterineae</taxon>
        <taxon>Archangiaceae</taxon>
        <taxon>Stigmatella</taxon>
    </lineage>
</organism>
<dbReference type="SUPFAM" id="SSF52343">
    <property type="entry name" value="Ferredoxin reductase-like, C-terminal NADP-linked domain"/>
    <property type="match status" value="1"/>
</dbReference>
<keyword evidence="8 12" id="KW-0560">Oxidoreductase</keyword>
<dbReference type="GO" id="GO:0010181">
    <property type="term" value="F:FMN binding"/>
    <property type="evidence" value="ECO:0007669"/>
    <property type="project" value="TreeGrafter"/>
</dbReference>
<dbReference type="EC" id="1.8.1.2" evidence="3"/>
<dbReference type="Gene3D" id="3.40.50.80">
    <property type="entry name" value="Nucleotide-binding domain of ferredoxin-NADP reductase (FNR) module"/>
    <property type="match status" value="1"/>
</dbReference>
<keyword evidence="7" id="KW-0521">NADP</keyword>
<reference evidence="12 13" key="1">
    <citation type="submission" date="2006-04" db="EMBL/GenBank/DDBJ databases">
        <authorList>
            <person name="Nierman W.C."/>
        </authorList>
    </citation>
    <scope>NUCLEOTIDE SEQUENCE [LARGE SCALE GENOMIC DNA]</scope>
    <source>
        <strain evidence="12 13">DW4/3-1</strain>
    </source>
</reference>
<dbReference type="PATRIC" id="fig|378806.16.peg.1924"/>
<evidence type="ECO:0000256" key="3">
    <source>
        <dbReference type="ARBA" id="ARBA00012604"/>
    </source>
</evidence>
<keyword evidence="5" id="KW-0288">FMN</keyword>
<dbReference type="AlphaFoldDB" id="Q08RF7"/>
<dbReference type="PANTHER" id="PTHR19384">
    <property type="entry name" value="NITRIC OXIDE SYNTHASE-RELATED"/>
    <property type="match status" value="1"/>
</dbReference>
<evidence type="ECO:0000256" key="1">
    <source>
        <dbReference type="ARBA" id="ARBA00001917"/>
    </source>
</evidence>
<evidence type="ECO:0000256" key="7">
    <source>
        <dbReference type="ARBA" id="ARBA00022857"/>
    </source>
</evidence>
<dbReference type="RefSeq" id="WP_002618218.1">
    <property type="nucleotide sequence ID" value="NZ_AAMD01000186.1"/>
</dbReference>
<evidence type="ECO:0000256" key="4">
    <source>
        <dbReference type="ARBA" id="ARBA00022630"/>
    </source>
</evidence>
<accession>Q08RF7</accession>
<comment type="caution">
    <text evidence="12">The sequence shown here is derived from an EMBL/GenBank/DDBJ whole genome shotgun (WGS) entry which is preliminary data.</text>
</comment>
<evidence type="ECO:0000256" key="8">
    <source>
        <dbReference type="ARBA" id="ARBA00023002"/>
    </source>
</evidence>
<proteinExistence type="predicted"/>
<dbReference type="GO" id="GO:0004783">
    <property type="term" value="F:sulfite reductase (NADPH) activity"/>
    <property type="evidence" value="ECO:0007669"/>
    <property type="project" value="UniProtKB-EC"/>
</dbReference>
<keyword evidence="6" id="KW-0274">FAD</keyword>
<dbReference type="InterPro" id="IPR039261">
    <property type="entry name" value="FNR_nucleotide-bd"/>
</dbReference>
<name>Q08RF7_STIAD</name>
<dbReference type="FunFam" id="3.40.50.80:FF:000001">
    <property type="entry name" value="NADPH--cytochrome P450 reductase 1"/>
    <property type="match status" value="1"/>
</dbReference>
<dbReference type="GO" id="GO:0050660">
    <property type="term" value="F:flavin adenine dinucleotide binding"/>
    <property type="evidence" value="ECO:0007669"/>
    <property type="project" value="TreeGrafter"/>
</dbReference>
<sequence>MIGPGTGVAPFRAFLQERAETGGKGRNWLFFGEQHFRSQFLYQTEWQEALKKGALHRISLAFSRDQAEKIYVQQRLREAGRDVYAWLEAGAHLYVCGEAQRMAPDVHAALIDIITTHGGRSREDAEAWLQTLREQQRYQRDIY</sequence>
<feature type="domain" description="Oxidoreductase FAD/NAD(P)-binding" evidence="11">
    <location>
        <begin position="1"/>
        <end position="107"/>
    </location>
</feature>
<dbReference type="EMBL" id="AAMD01000186">
    <property type="protein sequence ID" value="EAU63065.1"/>
    <property type="molecule type" value="Genomic_DNA"/>
</dbReference>
<comment type="cofactor">
    <cofactor evidence="1">
        <name>FMN</name>
        <dbReference type="ChEBI" id="CHEBI:58210"/>
    </cofactor>
</comment>
<evidence type="ECO:0000256" key="2">
    <source>
        <dbReference type="ARBA" id="ARBA00001974"/>
    </source>
</evidence>
<evidence type="ECO:0000256" key="6">
    <source>
        <dbReference type="ARBA" id="ARBA00022827"/>
    </source>
</evidence>
<dbReference type="Proteomes" id="UP000032702">
    <property type="component" value="Unassembled WGS sequence"/>
</dbReference>
<dbReference type="InterPro" id="IPR001433">
    <property type="entry name" value="OxRdtase_FAD/NAD-bd"/>
</dbReference>
<protein>
    <recommendedName>
        <fullName evidence="3">assimilatory sulfite reductase (NADPH)</fullName>
        <ecNumber evidence="3">1.8.1.2</ecNumber>
    </recommendedName>
</protein>
<keyword evidence="9" id="KW-0028">Amino-acid biosynthesis</keyword>
<evidence type="ECO:0000256" key="10">
    <source>
        <dbReference type="ARBA" id="ARBA00052219"/>
    </source>
</evidence>
<evidence type="ECO:0000313" key="13">
    <source>
        <dbReference type="Proteomes" id="UP000032702"/>
    </source>
</evidence>
<comment type="catalytic activity">
    <reaction evidence="10">
        <text>hydrogen sulfide + 3 NADP(+) + 3 H2O = sulfite + 3 NADPH + 4 H(+)</text>
        <dbReference type="Rhea" id="RHEA:13801"/>
        <dbReference type="ChEBI" id="CHEBI:15377"/>
        <dbReference type="ChEBI" id="CHEBI:15378"/>
        <dbReference type="ChEBI" id="CHEBI:17359"/>
        <dbReference type="ChEBI" id="CHEBI:29919"/>
        <dbReference type="ChEBI" id="CHEBI:57783"/>
        <dbReference type="ChEBI" id="CHEBI:58349"/>
        <dbReference type="EC" id="1.8.1.2"/>
    </reaction>
</comment>
<dbReference type="PANTHER" id="PTHR19384:SF128">
    <property type="entry name" value="NADPH OXIDOREDUCTASE A"/>
    <property type="match status" value="1"/>
</dbReference>